<keyword evidence="3" id="KW-1185">Reference proteome</keyword>
<accession>A0A2N5UIP6</accession>
<sequence length="153" mass="16435">MSQLFYKLSAAAVEHSRRIDERSHPGVSGEAIPLLPINVGDRGLVRGLIAKGVRTPPERLKKRRAGAARLPNQACKPLHALPLHAARLTNGVRDGRLGVRPRWTGVLANARLSGGRAGLARPPRQACTAGTPVRPGSRKPLESRGLREPLVPL</sequence>
<protein>
    <submittedName>
        <fullName evidence="2">Uncharacterized protein</fullName>
    </submittedName>
</protein>
<gene>
    <name evidence="2" type="ORF">PCANC_15267</name>
</gene>
<name>A0A2N5UIP6_9BASI</name>
<comment type="caution">
    <text evidence="2">The sequence shown here is derived from an EMBL/GenBank/DDBJ whole genome shotgun (WGS) entry which is preliminary data.</text>
</comment>
<feature type="region of interest" description="Disordered" evidence="1">
    <location>
        <begin position="114"/>
        <end position="153"/>
    </location>
</feature>
<dbReference type="AlphaFoldDB" id="A0A2N5UIP6"/>
<reference evidence="2 3" key="1">
    <citation type="submission" date="2017-11" db="EMBL/GenBank/DDBJ databases">
        <title>De novo assembly and phasing of dikaryotic genomes from two isolates of Puccinia coronata f. sp. avenae, the causal agent of oat crown rust.</title>
        <authorList>
            <person name="Miller M.E."/>
            <person name="Zhang Y."/>
            <person name="Omidvar V."/>
            <person name="Sperschneider J."/>
            <person name="Schwessinger B."/>
            <person name="Raley C."/>
            <person name="Palmer J.M."/>
            <person name="Garnica D."/>
            <person name="Upadhyaya N."/>
            <person name="Rathjen J."/>
            <person name="Taylor J.M."/>
            <person name="Park R.F."/>
            <person name="Dodds P.N."/>
            <person name="Hirsch C.D."/>
            <person name="Kianian S.F."/>
            <person name="Figueroa M."/>
        </authorList>
    </citation>
    <scope>NUCLEOTIDE SEQUENCE [LARGE SCALE GENOMIC DNA]</scope>
    <source>
        <strain evidence="2">12NC29</strain>
    </source>
</reference>
<dbReference type="Proteomes" id="UP000235388">
    <property type="component" value="Unassembled WGS sequence"/>
</dbReference>
<evidence type="ECO:0000313" key="2">
    <source>
        <dbReference type="EMBL" id="PLW37557.1"/>
    </source>
</evidence>
<evidence type="ECO:0000256" key="1">
    <source>
        <dbReference type="SAM" id="MobiDB-lite"/>
    </source>
</evidence>
<evidence type="ECO:0000313" key="3">
    <source>
        <dbReference type="Proteomes" id="UP000235388"/>
    </source>
</evidence>
<organism evidence="2 3">
    <name type="scientific">Puccinia coronata f. sp. avenae</name>
    <dbReference type="NCBI Taxonomy" id="200324"/>
    <lineage>
        <taxon>Eukaryota</taxon>
        <taxon>Fungi</taxon>
        <taxon>Dikarya</taxon>
        <taxon>Basidiomycota</taxon>
        <taxon>Pucciniomycotina</taxon>
        <taxon>Pucciniomycetes</taxon>
        <taxon>Pucciniales</taxon>
        <taxon>Pucciniaceae</taxon>
        <taxon>Puccinia</taxon>
    </lineage>
</organism>
<dbReference type="EMBL" id="PGCJ01000220">
    <property type="protein sequence ID" value="PLW37557.1"/>
    <property type="molecule type" value="Genomic_DNA"/>
</dbReference>
<proteinExistence type="predicted"/>